<keyword evidence="7" id="KW-1185">Reference proteome</keyword>
<feature type="domain" description="HTH crp-type" evidence="5">
    <location>
        <begin position="147"/>
        <end position="214"/>
    </location>
</feature>
<sequence>MRPSDLPEIRHLPLFRDMLQANFEQLMQGAYAQSFPEGLMLIRQGDPADFLHIVVEGMVELFAEWKGRSASMTVVQPVGTFILAACIRDAPYLMSARTLERSRIIMIPASDLRAVFRRDVEFAVSTINELATCYRAVVRHAKGLKLRDSRERVAAYLLKRAAQAGQAEFDLGIEKRVIASMLGMTPENLSRALKSLAEDGVRVQGQRVTLWDRARLLPVAQPDPLLDGPG</sequence>
<dbReference type="Gene3D" id="1.10.10.10">
    <property type="entry name" value="Winged helix-like DNA-binding domain superfamily/Winged helix DNA-binding domain"/>
    <property type="match status" value="1"/>
</dbReference>
<comment type="caution">
    <text evidence="6">The sequence shown here is derived from an EMBL/GenBank/DDBJ whole genome shotgun (WGS) entry which is preliminary data.</text>
</comment>
<dbReference type="SMART" id="SM00419">
    <property type="entry name" value="HTH_CRP"/>
    <property type="match status" value="1"/>
</dbReference>
<proteinExistence type="predicted"/>
<evidence type="ECO:0000259" key="4">
    <source>
        <dbReference type="PROSITE" id="PS50042"/>
    </source>
</evidence>
<dbReference type="CDD" id="cd00038">
    <property type="entry name" value="CAP_ED"/>
    <property type="match status" value="1"/>
</dbReference>
<dbReference type="InterPro" id="IPR000595">
    <property type="entry name" value="cNMP-bd_dom"/>
</dbReference>
<dbReference type="Proteomes" id="UP000731907">
    <property type="component" value="Unassembled WGS sequence"/>
</dbReference>
<reference evidence="6 7" key="1">
    <citation type="submission" date="2021-06" db="EMBL/GenBank/DDBJ databases">
        <title>Rhodobacteraceae bacterium strain HSP-20.</title>
        <authorList>
            <person name="Chen W.-M."/>
        </authorList>
    </citation>
    <scope>NUCLEOTIDE SEQUENCE [LARGE SCALE GENOMIC DNA]</scope>
    <source>
        <strain evidence="6 7">HSP-20</strain>
    </source>
</reference>
<dbReference type="Pfam" id="PF00027">
    <property type="entry name" value="cNMP_binding"/>
    <property type="match status" value="1"/>
</dbReference>
<dbReference type="EMBL" id="JAAATX020000004">
    <property type="protein sequence ID" value="MBU9697665.1"/>
    <property type="molecule type" value="Genomic_DNA"/>
</dbReference>
<gene>
    <name evidence="6" type="ORF">GU927_007375</name>
</gene>
<name>A0ABS6J5K5_9RHOB</name>
<dbReference type="Pfam" id="PF13545">
    <property type="entry name" value="HTH_Crp_2"/>
    <property type="match status" value="1"/>
</dbReference>
<dbReference type="PANTHER" id="PTHR24567:SF26">
    <property type="entry name" value="REGULATORY PROTEIN YEIL"/>
    <property type="match status" value="1"/>
</dbReference>
<dbReference type="InterPro" id="IPR050397">
    <property type="entry name" value="Env_Response_Regulators"/>
</dbReference>
<keyword evidence="3" id="KW-0804">Transcription</keyword>
<dbReference type="SUPFAM" id="SSF51206">
    <property type="entry name" value="cAMP-binding domain-like"/>
    <property type="match status" value="1"/>
</dbReference>
<dbReference type="InterPro" id="IPR014710">
    <property type="entry name" value="RmlC-like_jellyroll"/>
</dbReference>
<evidence type="ECO:0000259" key="5">
    <source>
        <dbReference type="PROSITE" id="PS51063"/>
    </source>
</evidence>
<evidence type="ECO:0000313" key="7">
    <source>
        <dbReference type="Proteomes" id="UP000731907"/>
    </source>
</evidence>
<dbReference type="InterPro" id="IPR012318">
    <property type="entry name" value="HTH_CRP"/>
</dbReference>
<dbReference type="PROSITE" id="PS51063">
    <property type="entry name" value="HTH_CRP_2"/>
    <property type="match status" value="1"/>
</dbReference>
<evidence type="ECO:0000256" key="3">
    <source>
        <dbReference type="ARBA" id="ARBA00023163"/>
    </source>
</evidence>
<evidence type="ECO:0000313" key="6">
    <source>
        <dbReference type="EMBL" id="MBU9697665.1"/>
    </source>
</evidence>
<feature type="domain" description="Cyclic nucleotide-binding" evidence="4">
    <location>
        <begin position="14"/>
        <end position="116"/>
    </location>
</feature>
<dbReference type="Gene3D" id="2.60.120.10">
    <property type="entry name" value="Jelly Rolls"/>
    <property type="match status" value="1"/>
</dbReference>
<organism evidence="6 7">
    <name type="scientific">Paragemmobacter amnigenus</name>
    <dbReference type="NCBI Taxonomy" id="2852097"/>
    <lineage>
        <taxon>Bacteria</taxon>
        <taxon>Pseudomonadati</taxon>
        <taxon>Pseudomonadota</taxon>
        <taxon>Alphaproteobacteria</taxon>
        <taxon>Rhodobacterales</taxon>
        <taxon>Paracoccaceae</taxon>
        <taxon>Paragemmobacter</taxon>
    </lineage>
</organism>
<evidence type="ECO:0000256" key="1">
    <source>
        <dbReference type="ARBA" id="ARBA00023015"/>
    </source>
</evidence>
<dbReference type="PANTHER" id="PTHR24567">
    <property type="entry name" value="CRP FAMILY TRANSCRIPTIONAL REGULATORY PROTEIN"/>
    <property type="match status" value="1"/>
</dbReference>
<accession>A0ABS6J5K5</accession>
<dbReference type="SUPFAM" id="SSF46785">
    <property type="entry name" value="Winged helix' DNA-binding domain"/>
    <property type="match status" value="1"/>
</dbReference>
<dbReference type="NCBIfam" id="NF006901">
    <property type="entry name" value="PRK09392.1"/>
    <property type="match status" value="1"/>
</dbReference>
<dbReference type="PROSITE" id="PS50042">
    <property type="entry name" value="CNMP_BINDING_3"/>
    <property type="match status" value="1"/>
</dbReference>
<dbReference type="RefSeq" id="WP_161761709.1">
    <property type="nucleotide sequence ID" value="NZ_JAAATX020000004.1"/>
</dbReference>
<dbReference type="InterPro" id="IPR018490">
    <property type="entry name" value="cNMP-bd_dom_sf"/>
</dbReference>
<dbReference type="InterPro" id="IPR036390">
    <property type="entry name" value="WH_DNA-bd_sf"/>
</dbReference>
<dbReference type="InterPro" id="IPR036388">
    <property type="entry name" value="WH-like_DNA-bd_sf"/>
</dbReference>
<evidence type="ECO:0000256" key="2">
    <source>
        <dbReference type="ARBA" id="ARBA00023125"/>
    </source>
</evidence>
<keyword evidence="2" id="KW-0238">DNA-binding</keyword>
<protein>
    <submittedName>
        <fullName evidence="6">Cyclic nucleotide-binding domain-containing protein</fullName>
    </submittedName>
</protein>
<keyword evidence="1" id="KW-0805">Transcription regulation</keyword>